<reference evidence="1 2" key="1">
    <citation type="journal article" date="2017" name="Elife">
        <title>Extensive horizontal gene transfer in cheese-associated bacteria.</title>
        <authorList>
            <person name="Bonham K.S."/>
            <person name="Wolfe B.E."/>
            <person name="Dutton R.J."/>
        </authorList>
    </citation>
    <scope>NUCLEOTIDE SEQUENCE [LARGE SCALE GENOMIC DNA]</scope>
    <source>
        <strain evidence="1 2">341_9</strain>
    </source>
</reference>
<proteinExistence type="predicted"/>
<dbReference type="AlphaFoldDB" id="A0A2A3YKR1"/>
<dbReference type="RefSeq" id="WP_096164385.1">
    <property type="nucleotide sequence ID" value="NZ_BAAAIQ010000013.1"/>
</dbReference>
<comment type="caution">
    <text evidence="1">The sequence shown here is derived from an EMBL/GenBank/DDBJ whole genome shotgun (WGS) entry which is preliminary data.</text>
</comment>
<gene>
    <name evidence="1" type="ORF">CIK66_06620</name>
</gene>
<accession>A0A2A3YKR1</accession>
<evidence type="ECO:0000313" key="2">
    <source>
        <dbReference type="Proteomes" id="UP000218598"/>
    </source>
</evidence>
<sequence>MSTMIGGVRRPSDHAVIELETLFAENGGVGGGIEWARTTLAAEGMDAKRGPLRAVRRLRRTERRLSIIAARYLVDAVAGRHPGEQGPRSPVLR</sequence>
<dbReference type="EMBL" id="NRGR01000011">
    <property type="protein sequence ID" value="PCC39868.1"/>
    <property type="molecule type" value="Genomic_DNA"/>
</dbReference>
<protein>
    <submittedName>
        <fullName evidence="1">Uncharacterized protein</fullName>
    </submittedName>
</protein>
<dbReference type="Proteomes" id="UP000218598">
    <property type="component" value="Unassembled WGS sequence"/>
</dbReference>
<keyword evidence="2" id="KW-1185">Reference proteome</keyword>
<evidence type="ECO:0000313" key="1">
    <source>
        <dbReference type="EMBL" id="PCC39868.1"/>
    </source>
</evidence>
<organism evidence="1 2">
    <name type="scientific">Brachybacterium alimentarium</name>
    <dbReference type="NCBI Taxonomy" id="47845"/>
    <lineage>
        <taxon>Bacteria</taxon>
        <taxon>Bacillati</taxon>
        <taxon>Actinomycetota</taxon>
        <taxon>Actinomycetes</taxon>
        <taxon>Micrococcales</taxon>
        <taxon>Dermabacteraceae</taxon>
        <taxon>Brachybacterium</taxon>
    </lineage>
</organism>
<name>A0A2A3YKR1_9MICO</name>
<dbReference type="GeneID" id="95327001"/>